<accession>A0A059VGW7</accession>
<name>A0A059VGW7_9CAUD</name>
<feature type="compositionally biased region" description="Basic and acidic residues" evidence="1">
    <location>
        <begin position="191"/>
        <end position="214"/>
    </location>
</feature>
<dbReference type="RefSeq" id="YP_009963923.1">
    <property type="nucleotide sequence ID" value="NC_051724.1"/>
</dbReference>
<gene>
    <name evidence="2" type="primary">6</name>
    <name evidence="2" type="ORF">PBI_ZAPNER_6</name>
</gene>
<dbReference type="InterPro" id="IPR057369">
    <property type="entry name" value="VG15"/>
</dbReference>
<organism evidence="2 3">
    <name type="scientific">Mycobacterium phage Zapner</name>
    <dbReference type="NCBI Taxonomy" id="1486474"/>
    <lineage>
        <taxon>Viruses</taxon>
        <taxon>Duplodnaviria</taxon>
        <taxon>Heunggongvirae</taxon>
        <taxon>Uroviricota</taxon>
        <taxon>Caudoviricetes</taxon>
        <taxon>Gracegardnervirinae</taxon>
        <taxon>Avanivirus</taxon>
        <taxon>Avanivirus zapner</taxon>
    </lineage>
</organism>
<dbReference type="Pfam" id="PF25310">
    <property type="entry name" value="VG15"/>
    <property type="match status" value="1"/>
</dbReference>
<dbReference type="EMBL" id="KJ567041">
    <property type="protein sequence ID" value="AHZ95460.1"/>
    <property type="molecule type" value="Genomic_DNA"/>
</dbReference>
<keyword evidence="3" id="KW-1185">Reference proteome</keyword>
<evidence type="ECO:0000256" key="1">
    <source>
        <dbReference type="SAM" id="MobiDB-lite"/>
    </source>
</evidence>
<reference evidence="2 3" key="1">
    <citation type="submission" date="2014-03" db="EMBL/GenBank/DDBJ databases">
        <authorList>
            <person name="Kramer Z.J."/>
            <person name="Fasoranti T.O."/>
            <person name="Abrahim M.R."/>
            <person name="Adkins N.L."/>
            <person name="Burke K.A."/>
            <person name="Churilla B.M."/>
            <person name="Cohen K.L."/>
            <person name="Colicchio M.A."/>
            <person name="Genkil J.S."/>
            <person name="Prout A.K."/>
            <person name="Schafer C.E."/>
            <person name="Schwarz A.G."/>
            <person name="Tish M."/>
            <person name="Vispute N."/>
            <person name="Wilkes K.E."/>
            <person name="Williams C.R."/>
            <person name="Xiao X."/>
            <person name="Yoder B.A."/>
            <person name="Yu V.J."/>
            <person name="Lapin J.S."/>
            <person name="Ott C.T."/>
            <person name="Walburn T.D."/>
            <person name="Bradley K.W."/>
            <person name="Clarke D.Q."/>
            <person name="Lewis M.F."/>
            <person name="Barker L.P."/>
            <person name="Bailey C."/>
            <person name="Asai D.J."/>
            <person name="Bowman C.A."/>
            <person name="Russell D.A."/>
            <person name="Pope W.H."/>
            <person name="Jacobs-Sera D."/>
            <person name="Hendrix R.W."/>
            <person name="Hatfull G.F."/>
        </authorList>
    </citation>
    <scope>NUCLEOTIDE SEQUENCE [LARGE SCALE GENOMIC DNA]</scope>
</reference>
<sequence length="214" mass="23520">MAPRLSNVLQGLTVLALDDLDDLWSLSPAELEAALFGVFPDVLETWSEAAMAAAADWYDELRESAEVAGRFSAIVEPIEDLGAYALAGWVAEPLKLPEPDVLSVKSRLEDGFQKRLANSANYTITGSAQEDPQARGYMRRTRPGACKFCIMVASRGAVYTKRSARFACHGHCYCEAVPAWGGQALPVEPYKPSDKPSTPEDRARVRQWIKDNLD</sequence>
<evidence type="ECO:0000313" key="3">
    <source>
        <dbReference type="Proteomes" id="UP000221944"/>
    </source>
</evidence>
<dbReference type="GeneID" id="60335511"/>
<evidence type="ECO:0000313" key="2">
    <source>
        <dbReference type="EMBL" id="AHZ95460.1"/>
    </source>
</evidence>
<feature type="region of interest" description="Disordered" evidence="1">
    <location>
        <begin position="188"/>
        <end position="214"/>
    </location>
</feature>
<dbReference type="Proteomes" id="UP000221944">
    <property type="component" value="Segment"/>
</dbReference>
<protein>
    <submittedName>
        <fullName evidence="2">MuF-like minor capsid protein</fullName>
    </submittedName>
</protein>
<proteinExistence type="predicted"/>
<dbReference type="KEGG" id="vg:60335511"/>